<dbReference type="EMBL" id="JAACYA010000002">
    <property type="protein sequence ID" value="MBK3333407.1"/>
    <property type="molecule type" value="Genomic_DNA"/>
</dbReference>
<evidence type="ECO:0000313" key="2">
    <source>
        <dbReference type="Proteomes" id="UP000772812"/>
    </source>
</evidence>
<dbReference type="Proteomes" id="UP000772812">
    <property type="component" value="Unassembled WGS sequence"/>
</dbReference>
<proteinExistence type="predicted"/>
<reference evidence="1 2" key="1">
    <citation type="journal article" date="2021" name="Syst. Appl. Microbiol.">
        <title>Persephonella atlantica sp. nov.: How to adapt to physico-chemical gradients in high temperature hydrothermal habitats.</title>
        <authorList>
            <person name="Francois D.X."/>
            <person name="Godfroy A."/>
            <person name="Mathien C."/>
            <person name="Aube J."/>
            <person name="Cathalot C."/>
            <person name="Lesongeur F."/>
            <person name="L'Haridon S."/>
            <person name="Philippon X."/>
            <person name="Roussel E.G."/>
        </authorList>
    </citation>
    <scope>NUCLEOTIDE SEQUENCE [LARGE SCALE GENOMIC DNA]</scope>
    <source>
        <strain evidence="1 2">MO1340</strain>
    </source>
</reference>
<gene>
    <name evidence="1" type="ORF">GWK41_10060</name>
</gene>
<name>A0ABS1GKG4_9AQUI</name>
<evidence type="ECO:0000313" key="1">
    <source>
        <dbReference type="EMBL" id="MBK3333407.1"/>
    </source>
</evidence>
<accession>A0ABS1GKG4</accession>
<keyword evidence="2" id="KW-1185">Reference proteome</keyword>
<organism evidence="1 2">
    <name type="scientific">Persephonella atlantica</name>
    <dbReference type="NCBI Taxonomy" id="2699429"/>
    <lineage>
        <taxon>Bacteria</taxon>
        <taxon>Pseudomonadati</taxon>
        <taxon>Aquificota</taxon>
        <taxon>Aquificia</taxon>
        <taxon>Aquificales</taxon>
        <taxon>Hydrogenothermaceae</taxon>
        <taxon>Persephonella</taxon>
    </lineage>
</organism>
<sequence length="49" mass="5778">MRNIDLIIKLLNEISKINEIENIELINIPEDVDAYIGLKIKPKNIKYRL</sequence>
<protein>
    <submittedName>
        <fullName evidence="1">Uncharacterized protein</fullName>
    </submittedName>
</protein>
<dbReference type="RefSeq" id="WP_200675022.1">
    <property type="nucleotide sequence ID" value="NZ_JAACYA010000002.1"/>
</dbReference>
<comment type="caution">
    <text evidence="1">The sequence shown here is derived from an EMBL/GenBank/DDBJ whole genome shotgun (WGS) entry which is preliminary data.</text>
</comment>